<sequence>MDVTETDKKRTAEVVHRARKEHVEQMLLMPREMGGIGLDLAGVAGMIHRAQNDVCKVMLQKGITPDKVGHEFFELMAWKHMFGILGRPFPWEAAIARAIMDEESPRSPIYASYWRESDQRHRLESLGGPSALEVPNTAPAARAEPVTEAKTPAPAQQSPEPETGLIDVPVSDNKKFFMAQGTPRSEEQDDGLPE</sequence>
<feature type="region of interest" description="Disordered" evidence="1">
    <location>
        <begin position="126"/>
        <end position="194"/>
    </location>
</feature>
<dbReference type="EMBL" id="OUUZ01000011">
    <property type="protein sequence ID" value="SPQ24086.1"/>
    <property type="molecule type" value="Genomic_DNA"/>
</dbReference>
<evidence type="ECO:0000313" key="3">
    <source>
        <dbReference type="Proteomes" id="UP000289323"/>
    </source>
</evidence>
<dbReference type="AlphaFoldDB" id="A0A3S4ARE6"/>
<protein>
    <submittedName>
        <fullName evidence="2">015c5d5e-8bd0-4381-9efa-d1a4870302f7</fullName>
    </submittedName>
</protein>
<proteinExistence type="predicted"/>
<dbReference type="Proteomes" id="UP000289323">
    <property type="component" value="Unassembled WGS sequence"/>
</dbReference>
<evidence type="ECO:0000256" key="1">
    <source>
        <dbReference type="SAM" id="MobiDB-lite"/>
    </source>
</evidence>
<evidence type="ECO:0000313" key="2">
    <source>
        <dbReference type="EMBL" id="SPQ24086.1"/>
    </source>
</evidence>
<gene>
    <name evidence="2" type="ORF">TT172_LOCUS6505</name>
</gene>
<organism evidence="2 3">
    <name type="scientific">Thermothielavioides terrestris</name>
    <dbReference type="NCBI Taxonomy" id="2587410"/>
    <lineage>
        <taxon>Eukaryota</taxon>
        <taxon>Fungi</taxon>
        <taxon>Dikarya</taxon>
        <taxon>Ascomycota</taxon>
        <taxon>Pezizomycotina</taxon>
        <taxon>Sordariomycetes</taxon>
        <taxon>Sordariomycetidae</taxon>
        <taxon>Sordariales</taxon>
        <taxon>Chaetomiaceae</taxon>
        <taxon>Thermothielavioides</taxon>
    </lineage>
</organism>
<reference evidence="2 3" key="1">
    <citation type="submission" date="2018-04" db="EMBL/GenBank/DDBJ databases">
        <authorList>
            <person name="Huttner S."/>
            <person name="Dainat J."/>
        </authorList>
    </citation>
    <scope>NUCLEOTIDE SEQUENCE [LARGE SCALE GENOMIC DNA]</scope>
</reference>
<name>A0A3S4ARE6_9PEZI</name>
<accession>A0A3S4ARE6</accession>